<evidence type="ECO:0000256" key="4">
    <source>
        <dbReference type="SAM" id="MobiDB-lite"/>
    </source>
</evidence>
<comment type="subcellular location">
    <subcellularLocation>
        <location evidence="1">Nucleus</location>
    </subcellularLocation>
</comment>
<feature type="region of interest" description="Disordered" evidence="4">
    <location>
        <begin position="476"/>
        <end position="495"/>
    </location>
</feature>
<dbReference type="SMART" id="SM00674">
    <property type="entry name" value="CENPB"/>
    <property type="match status" value="1"/>
</dbReference>
<dbReference type="InterPro" id="IPR007889">
    <property type="entry name" value="HTH_Psq"/>
</dbReference>
<dbReference type="Gene3D" id="1.10.10.60">
    <property type="entry name" value="Homeodomain-like"/>
    <property type="match status" value="2"/>
</dbReference>
<dbReference type="InterPro" id="IPR004875">
    <property type="entry name" value="DDE_SF_endonuclease_dom"/>
</dbReference>
<evidence type="ECO:0000256" key="2">
    <source>
        <dbReference type="ARBA" id="ARBA00023125"/>
    </source>
</evidence>
<sequence>MSSTNKQEGSNKRIKITVQMKREIIEKRERGVNVADLARTYNRSTSTICTILKNKDKIKEVDASKGVTRISTQRLRILDDVERLLLRWINEKQLQGDAINENIICQKAKAIFADLVKRTPGSSTSEEEVFKASRGWFEKFKRRTGIHSVARHGEAASSDLKTAKNFIRDFKKMSEGYLPQQVFSCGETSLFWKKMPRRTYIMTEENALLGHKPMRDQLRLLFCANASGDLKIKPLLVYHTETPRAFKKCNVQKSRLNVMWRSNDKAKMTRDIITNWMNEVFGPFVKKYLLEMNLPLRVLLVMDDAPAHPVGLQDDLLEEFNFIRIQFLPSNIASLLQPMNQLVISNFKKLYIKILFEHCFEMTEGTSLTLREFWRDHFHVVACLRIIDQAWEGVTKRTLNFAWKKIWPESFVERVFEGFETGSVDPIINDIVSLANIMGLEVDSNDIDELVEETRADHQDDNRELTNEQFSEVQRLSKQEAAEQTSETANQQSSGGIKEMLRAWETVASYVEKHHPNKTVTMRAVNLFNDNVVSHFHQILKQKQMSLDSFLVKKN</sequence>
<keyword evidence="2" id="KW-0238">DNA-binding</keyword>
<dbReference type="Pfam" id="PF03221">
    <property type="entry name" value="HTH_Tnp_Tc5"/>
    <property type="match status" value="1"/>
</dbReference>
<dbReference type="InterPro" id="IPR050863">
    <property type="entry name" value="CenT-Element_Derived"/>
</dbReference>
<evidence type="ECO:0000256" key="1">
    <source>
        <dbReference type="ARBA" id="ARBA00004123"/>
    </source>
</evidence>
<feature type="domain" description="HTH CENPB-type" evidence="5">
    <location>
        <begin position="69"/>
        <end position="150"/>
    </location>
</feature>
<dbReference type="Gene3D" id="3.30.420.10">
    <property type="entry name" value="Ribonuclease H-like superfamily/Ribonuclease H"/>
    <property type="match status" value="1"/>
</dbReference>
<dbReference type="EMBL" id="CAXAJV020001289">
    <property type="protein sequence ID" value="CAL7938614.1"/>
    <property type="molecule type" value="Genomic_DNA"/>
</dbReference>
<evidence type="ECO:0000256" key="3">
    <source>
        <dbReference type="ARBA" id="ARBA00023242"/>
    </source>
</evidence>
<reference evidence="6 7" key="1">
    <citation type="submission" date="2024-08" db="EMBL/GenBank/DDBJ databases">
        <authorList>
            <person name="Will J Nash"/>
            <person name="Angela Man"/>
            <person name="Seanna McTaggart"/>
            <person name="Kendall Baker"/>
            <person name="Tom Barker"/>
            <person name="Leah Catchpole"/>
            <person name="Alex Durrant"/>
            <person name="Karim Gharbi"/>
            <person name="Naomi Irish"/>
            <person name="Gemy Kaithakottil"/>
            <person name="Debby Ku"/>
            <person name="Aaliyah Providence"/>
            <person name="Felix Shaw"/>
            <person name="David Swarbreck"/>
            <person name="Chris Watkins"/>
            <person name="Ann M. McCartney"/>
            <person name="Giulio Formenti"/>
            <person name="Alice Mouton"/>
            <person name="Noel Vella"/>
            <person name="Bjorn M von Reumont"/>
            <person name="Adriana Vella"/>
            <person name="Wilfried Haerty"/>
        </authorList>
    </citation>
    <scope>NUCLEOTIDE SEQUENCE [LARGE SCALE GENOMIC DNA]</scope>
</reference>
<organism evidence="6 7">
    <name type="scientific">Xylocopa violacea</name>
    <name type="common">Violet carpenter bee</name>
    <name type="synonym">Apis violacea</name>
    <dbReference type="NCBI Taxonomy" id="135666"/>
    <lineage>
        <taxon>Eukaryota</taxon>
        <taxon>Metazoa</taxon>
        <taxon>Ecdysozoa</taxon>
        <taxon>Arthropoda</taxon>
        <taxon>Hexapoda</taxon>
        <taxon>Insecta</taxon>
        <taxon>Pterygota</taxon>
        <taxon>Neoptera</taxon>
        <taxon>Endopterygota</taxon>
        <taxon>Hymenoptera</taxon>
        <taxon>Apocrita</taxon>
        <taxon>Aculeata</taxon>
        <taxon>Apoidea</taxon>
        <taxon>Anthophila</taxon>
        <taxon>Apidae</taxon>
        <taxon>Xylocopa</taxon>
        <taxon>Xylocopa</taxon>
    </lineage>
</organism>
<dbReference type="PROSITE" id="PS51253">
    <property type="entry name" value="HTH_CENPB"/>
    <property type="match status" value="1"/>
</dbReference>
<accession>A0ABP1NC96</accession>
<dbReference type="InterPro" id="IPR036397">
    <property type="entry name" value="RNaseH_sf"/>
</dbReference>
<name>A0ABP1NC96_XYLVO</name>
<protein>
    <recommendedName>
        <fullName evidence="5">HTH CENPB-type domain-containing protein</fullName>
    </recommendedName>
</protein>
<proteinExistence type="predicted"/>
<feature type="compositionally biased region" description="Polar residues" evidence="4">
    <location>
        <begin position="482"/>
        <end position="495"/>
    </location>
</feature>
<dbReference type="InterPro" id="IPR009057">
    <property type="entry name" value="Homeodomain-like_sf"/>
</dbReference>
<evidence type="ECO:0000313" key="7">
    <source>
        <dbReference type="Proteomes" id="UP001642520"/>
    </source>
</evidence>
<evidence type="ECO:0000313" key="6">
    <source>
        <dbReference type="EMBL" id="CAL7938614.1"/>
    </source>
</evidence>
<dbReference type="PANTHER" id="PTHR19303">
    <property type="entry name" value="TRANSPOSON"/>
    <property type="match status" value="1"/>
</dbReference>
<comment type="caution">
    <text evidence="6">The sequence shown here is derived from an EMBL/GenBank/DDBJ whole genome shotgun (WGS) entry which is preliminary data.</text>
</comment>
<dbReference type="Proteomes" id="UP001642520">
    <property type="component" value="Unassembled WGS sequence"/>
</dbReference>
<dbReference type="SUPFAM" id="SSF46689">
    <property type="entry name" value="Homeodomain-like"/>
    <property type="match status" value="2"/>
</dbReference>
<gene>
    <name evidence="6" type="ORF">XYLVIOL_LOCUS3382</name>
</gene>
<dbReference type="InterPro" id="IPR006600">
    <property type="entry name" value="HTH_CenpB_DNA-bd_dom"/>
</dbReference>
<dbReference type="Pfam" id="PF04218">
    <property type="entry name" value="CENP-B_N"/>
    <property type="match status" value="1"/>
</dbReference>
<keyword evidence="3" id="KW-0539">Nucleus</keyword>
<evidence type="ECO:0000259" key="5">
    <source>
        <dbReference type="PROSITE" id="PS51253"/>
    </source>
</evidence>
<dbReference type="Pfam" id="PF03184">
    <property type="entry name" value="DDE_1"/>
    <property type="match status" value="1"/>
</dbReference>
<keyword evidence="7" id="KW-1185">Reference proteome</keyword>
<dbReference type="PANTHER" id="PTHR19303:SF27">
    <property type="entry name" value="HTH CENPB-TYPE DOMAIN-CONTAINING PROTEIN"/>
    <property type="match status" value="1"/>
</dbReference>